<keyword evidence="15 19" id="KW-0472">Membrane</keyword>
<feature type="transmembrane region" description="Helical" evidence="19">
    <location>
        <begin position="109"/>
        <end position="129"/>
    </location>
</feature>
<dbReference type="AlphaFoldDB" id="A0A1I3RG86"/>
<evidence type="ECO:0000256" key="19">
    <source>
        <dbReference type="SAM" id="Phobius"/>
    </source>
</evidence>
<organism evidence="20 21">
    <name type="scientific">Desulfomicrobium apsheronum</name>
    <dbReference type="NCBI Taxonomy" id="52560"/>
    <lineage>
        <taxon>Bacteria</taxon>
        <taxon>Pseudomonadati</taxon>
        <taxon>Thermodesulfobacteriota</taxon>
        <taxon>Desulfovibrionia</taxon>
        <taxon>Desulfovibrionales</taxon>
        <taxon>Desulfomicrobiaceae</taxon>
        <taxon>Desulfomicrobium</taxon>
    </lineage>
</organism>
<dbReference type="Proteomes" id="UP000198635">
    <property type="component" value="Unassembled WGS sequence"/>
</dbReference>
<comment type="catalytic activity">
    <reaction evidence="1 18">
        <text>a 1,2-diacyl-sn-glycero-3-phosphate + CTP + H(+) = a CDP-1,2-diacyl-sn-glycerol + diphosphate</text>
        <dbReference type="Rhea" id="RHEA:16229"/>
        <dbReference type="ChEBI" id="CHEBI:15378"/>
        <dbReference type="ChEBI" id="CHEBI:33019"/>
        <dbReference type="ChEBI" id="CHEBI:37563"/>
        <dbReference type="ChEBI" id="CHEBI:58332"/>
        <dbReference type="ChEBI" id="CHEBI:58608"/>
        <dbReference type="EC" id="2.7.7.41"/>
    </reaction>
</comment>
<comment type="subcellular location">
    <subcellularLocation>
        <location evidence="2">Cell membrane</location>
        <topology evidence="2">Multi-pass membrane protein</topology>
    </subcellularLocation>
</comment>
<evidence type="ECO:0000256" key="18">
    <source>
        <dbReference type="RuleBase" id="RU003938"/>
    </source>
</evidence>
<reference evidence="21" key="1">
    <citation type="submission" date="2016-10" db="EMBL/GenBank/DDBJ databases">
        <authorList>
            <person name="Varghese N."/>
            <person name="Submissions S."/>
        </authorList>
    </citation>
    <scope>NUCLEOTIDE SEQUENCE [LARGE SCALE GENOMIC DNA]</scope>
    <source>
        <strain evidence="21">DSM 5918</strain>
    </source>
</reference>
<dbReference type="UniPathway" id="UPA00557">
    <property type="reaction ID" value="UER00614"/>
</dbReference>
<keyword evidence="12 18" id="KW-0548">Nucleotidyltransferase</keyword>
<evidence type="ECO:0000256" key="6">
    <source>
        <dbReference type="ARBA" id="ARBA00012487"/>
    </source>
</evidence>
<evidence type="ECO:0000313" key="20">
    <source>
        <dbReference type="EMBL" id="SFJ44739.1"/>
    </source>
</evidence>
<evidence type="ECO:0000256" key="12">
    <source>
        <dbReference type="ARBA" id="ARBA00022695"/>
    </source>
</evidence>
<dbReference type="PROSITE" id="PS01315">
    <property type="entry name" value="CDS"/>
    <property type="match status" value="1"/>
</dbReference>
<dbReference type="PANTHER" id="PTHR46382">
    <property type="entry name" value="PHOSPHATIDATE CYTIDYLYLTRANSFERASE"/>
    <property type="match status" value="1"/>
</dbReference>
<keyword evidence="14" id="KW-0443">Lipid metabolism</keyword>
<evidence type="ECO:0000256" key="15">
    <source>
        <dbReference type="ARBA" id="ARBA00023136"/>
    </source>
</evidence>
<feature type="transmembrane region" description="Helical" evidence="19">
    <location>
        <begin position="196"/>
        <end position="216"/>
    </location>
</feature>
<keyword evidence="13 19" id="KW-1133">Transmembrane helix</keyword>
<keyword evidence="11 18" id="KW-0812">Transmembrane</keyword>
<evidence type="ECO:0000313" key="21">
    <source>
        <dbReference type="Proteomes" id="UP000198635"/>
    </source>
</evidence>
<dbReference type="EMBL" id="FORX01000003">
    <property type="protein sequence ID" value="SFJ44739.1"/>
    <property type="molecule type" value="Genomic_DNA"/>
</dbReference>
<keyword evidence="21" id="KW-1185">Reference proteome</keyword>
<name>A0A1I3RG86_9BACT</name>
<evidence type="ECO:0000256" key="9">
    <source>
        <dbReference type="ARBA" id="ARBA00022516"/>
    </source>
</evidence>
<evidence type="ECO:0000256" key="17">
    <source>
        <dbReference type="ARBA" id="ARBA00023264"/>
    </source>
</evidence>
<keyword evidence="8" id="KW-1003">Cell membrane</keyword>
<accession>A0A1I3RG86</accession>
<dbReference type="GO" id="GO:0005886">
    <property type="term" value="C:plasma membrane"/>
    <property type="evidence" value="ECO:0007669"/>
    <property type="project" value="UniProtKB-SubCell"/>
</dbReference>
<sequence>MKSPHFKRVLTSLLLLPLLGWAILSGDPVLSIAITAVAGLGLMEFYAMFWPGREKPLWKALGLFFALGMVWAPLAWSGAALALVAMLVVAVSFLIAHDRGKSPDAFNDSQTLLFGLLYLPFILRLFRTISAPEIGLVLLTTFAADTGAYYAGSFIGGPKIWPSVSPKKTWAGSLGGLCASVLVCTAMGLSFGNAHWTSFALLGVALNIAAQIGDFFESALKRWRGIKDSGKILPGHGGILDRIDSLLFTLPLYCGLTALFSFFA</sequence>
<comment type="pathway">
    <text evidence="3 18">Phospholipid metabolism; CDP-diacylglycerol biosynthesis; CDP-diacylglycerol from sn-glycerol 3-phosphate: step 3/3.</text>
</comment>
<dbReference type="PANTHER" id="PTHR46382:SF1">
    <property type="entry name" value="PHOSPHATIDATE CYTIDYLYLTRANSFERASE"/>
    <property type="match status" value="1"/>
</dbReference>
<dbReference type="GO" id="GO:0016024">
    <property type="term" value="P:CDP-diacylglycerol biosynthetic process"/>
    <property type="evidence" value="ECO:0007669"/>
    <property type="project" value="UniProtKB-UniPathway"/>
</dbReference>
<comment type="similarity">
    <text evidence="5 18">Belongs to the CDS family.</text>
</comment>
<feature type="transmembrane region" description="Helical" evidence="19">
    <location>
        <begin position="246"/>
        <end position="263"/>
    </location>
</feature>
<evidence type="ECO:0000256" key="2">
    <source>
        <dbReference type="ARBA" id="ARBA00004651"/>
    </source>
</evidence>
<evidence type="ECO:0000256" key="8">
    <source>
        <dbReference type="ARBA" id="ARBA00022475"/>
    </source>
</evidence>
<comment type="pathway">
    <text evidence="4">Lipid metabolism.</text>
</comment>
<evidence type="ECO:0000256" key="3">
    <source>
        <dbReference type="ARBA" id="ARBA00005119"/>
    </source>
</evidence>
<protein>
    <recommendedName>
        <fullName evidence="7 18">Phosphatidate cytidylyltransferase</fullName>
        <ecNumber evidence="6 18">2.7.7.41</ecNumber>
    </recommendedName>
</protein>
<evidence type="ECO:0000256" key="14">
    <source>
        <dbReference type="ARBA" id="ARBA00023098"/>
    </source>
</evidence>
<evidence type="ECO:0000256" key="1">
    <source>
        <dbReference type="ARBA" id="ARBA00001698"/>
    </source>
</evidence>
<evidence type="ECO:0000256" key="10">
    <source>
        <dbReference type="ARBA" id="ARBA00022679"/>
    </source>
</evidence>
<evidence type="ECO:0000256" key="5">
    <source>
        <dbReference type="ARBA" id="ARBA00010185"/>
    </source>
</evidence>
<feature type="transmembrane region" description="Helical" evidence="19">
    <location>
        <begin position="30"/>
        <end position="50"/>
    </location>
</feature>
<keyword evidence="16" id="KW-0594">Phospholipid biosynthesis</keyword>
<evidence type="ECO:0000256" key="13">
    <source>
        <dbReference type="ARBA" id="ARBA00022989"/>
    </source>
</evidence>
<evidence type="ECO:0000256" key="4">
    <source>
        <dbReference type="ARBA" id="ARBA00005189"/>
    </source>
</evidence>
<dbReference type="InterPro" id="IPR000374">
    <property type="entry name" value="PC_trans"/>
</dbReference>
<dbReference type="EC" id="2.7.7.41" evidence="6 18"/>
<feature type="transmembrane region" description="Helical" evidence="19">
    <location>
        <begin position="57"/>
        <end position="74"/>
    </location>
</feature>
<evidence type="ECO:0000256" key="11">
    <source>
        <dbReference type="ARBA" id="ARBA00022692"/>
    </source>
</evidence>
<evidence type="ECO:0000256" key="7">
    <source>
        <dbReference type="ARBA" id="ARBA00019373"/>
    </source>
</evidence>
<feature type="transmembrane region" description="Helical" evidence="19">
    <location>
        <begin position="169"/>
        <end position="190"/>
    </location>
</feature>
<evidence type="ECO:0000256" key="16">
    <source>
        <dbReference type="ARBA" id="ARBA00023209"/>
    </source>
</evidence>
<feature type="transmembrane region" description="Helical" evidence="19">
    <location>
        <begin position="135"/>
        <end position="157"/>
    </location>
</feature>
<dbReference type="GO" id="GO:0004605">
    <property type="term" value="F:phosphatidate cytidylyltransferase activity"/>
    <property type="evidence" value="ECO:0007669"/>
    <property type="project" value="UniProtKB-EC"/>
</dbReference>
<dbReference type="STRING" id="52560.SAMN04488082_103139"/>
<dbReference type="RefSeq" id="WP_092372993.1">
    <property type="nucleotide sequence ID" value="NZ_FORX01000003.1"/>
</dbReference>
<dbReference type="OrthoDB" id="9799199at2"/>
<dbReference type="Pfam" id="PF01148">
    <property type="entry name" value="CTP_transf_1"/>
    <property type="match status" value="1"/>
</dbReference>
<gene>
    <name evidence="20" type="ORF">SAMN04488082_103139</name>
</gene>
<keyword evidence="9" id="KW-0444">Lipid biosynthesis</keyword>
<keyword evidence="17" id="KW-1208">Phospholipid metabolism</keyword>
<proteinExistence type="inferred from homology"/>
<keyword evidence="10 18" id="KW-0808">Transferase</keyword>